<dbReference type="CDD" id="cd21937">
    <property type="entry name" value="ZIP_MycBP-like"/>
    <property type="match status" value="1"/>
</dbReference>
<protein>
    <recommendedName>
        <fullName evidence="7">c-Myc-binding protein</fullName>
    </recommendedName>
</protein>
<evidence type="ECO:0000313" key="6">
    <source>
        <dbReference type="Proteomes" id="UP001558613"/>
    </source>
</evidence>
<dbReference type="InterPro" id="IPR026060">
    <property type="entry name" value="AMY1"/>
</dbReference>
<gene>
    <name evidence="5" type="ORF">QQF64_012929</name>
</gene>
<keyword evidence="4" id="KW-0175">Coiled coil</keyword>
<evidence type="ECO:0000256" key="3">
    <source>
        <dbReference type="ARBA" id="ARBA00023242"/>
    </source>
</evidence>
<evidence type="ECO:0000256" key="4">
    <source>
        <dbReference type="SAM" id="Coils"/>
    </source>
</evidence>
<evidence type="ECO:0000256" key="2">
    <source>
        <dbReference type="ARBA" id="ARBA00009389"/>
    </source>
</evidence>
<dbReference type="EMBL" id="JAYMGO010000019">
    <property type="protein sequence ID" value="KAL1254868.1"/>
    <property type="molecule type" value="Genomic_DNA"/>
</dbReference>
<keyword evidence="6" id="KW-1185">Reference proteome</keyword>
<reference evidence="5 6" key="1">
    <citation type="submission" date="2023-09" db="EMBL/GenBank/DDBJ databases">
        <authorList>
            <person name="Wang M."/>
        </authorList>
    </citation>
    <scope>NUCLEOTIDE SEQUENCE [LARGE SCALE GENOMIC DNA]</scope>
    <source>
        <strain evidence="5">GT-2023</strain>
        <tissue evidence="5">Liver</tissue>
    </source>
</reference>
<evidence type="ECO:0000313" key="5">
    <source>
        <dbReference type="EMBL" id="KAL1254868.1"/>
    </source>
</evidence>
<dbReference type="Gene3D" id="6.10.250.1060">
    <property type="match status" value="1"/>
</dbReference>
<name>A0ABR3LTT6_9TELE</name>
<dbReference type="PANTHER" id="PTHR13168">
    <property type="entry name" value="ASSOCIATE OF C-MYC AMY-1"/>
    <property type="match status" value="1"/>
</dbReference>
<dbReference type="PANTHER" id="PTHR13168:SF0">
    <property type="entry name" value="C-MYC-BINDING PROTEIN"/>
    <property type="match status" value="1"/>
</dbReference>
<comment type="similarity">
    <text evidence="2">Belongs to the AMY1 family.</text>
</comment>
<accession>A0ABR3LTT6</accession>
<comment type="subcellular location">
    <subcellularLocation>
        <location evidence="1">Nucleus</location>
    </subcellularLocation>
</comment>
<dbReference type="PRINTS" id="PR02028">
    <property type="entry name" value="CMYCBINDINGP"/>
</dbReference>
<evidence type="ECO:0000256" key="1">
    <source>
        <dbReference type="ARBA" id="ARBA00004123"/>
    </source>
</evidence>
<keyword evidence="3" id="KW-0539">Nucleus</keyword>
<evidence type="ECO:0008006" key="7">
    <source>
        <dbReference type="Google" id="ProtNLM"/>
    </source>
</evidence>
<sequence>MVRQLPDAELPTKHKFKDIFMSLLLSNTSARNRHLLAPGEEKPDRHGSVPLSVAGATVFVCVFRFCSAHARGRVVRRIKHFVTLSFAMAYYRASESKREQFRRYLEKAGVLNSLTNVLVALYEEAEKPNNALDFIKHHLGVGPEADDAESLRLELNNLQQKYDQLMEENKELRNRLLQYEPPQDTGAE</sequence>
<feature type="coiled-coil region" evidence="4">
    <location>
        <begin position="148"/>
        <end position="175"/>
    </location>
</feature>
<proteinExistence type="inferred from homology"/>
<comment type="caution">
    <text evidence="5">The sequence shown here is derived from an EMBL/GenBank/DDBJ whole genome shotgun (WGS) entry which is preliminary data.</text>
</comment>
<organism evidence="5 6">
    <name type="scientific">Cirrhinus molitorella</name>
    <name type="common">mud carp</name>
    <dbReference type="NCBI Taxonomy" id="172907"/>
    <lineage>
        <taxon>Eukaryota</taxon>
        <taxon>Metazoa</taxon>
        <taxon>Chordata</taxon>
        <taxon>Craniata</taxon>
        <taxon>Vertebrata</taxon>
        <taxon>Euteleostomi</taxon>
        <taxon>Actinopterygii</taxon>
        <taxon>Neopterygii</taxon>
        <taxon>Teleostei</taxon>
        <taxon>Ostariophysi</taxon>
        <taxon>Cypriniformes</taxon>
        <taxon>Cyprinidae</taxon>
        <taxon>Labeoninae</taxon>
        <taxon>Labeonini</taxon>
        <taxon>Cirrhinus</taxon>
    </lineage>
</organism>
<dbReference type="Proteomes" id="UP001558613">
    <property type="component" value="Unassembled WGS sequence"/>
</dbReference>